<reference evidence="1" key="1">
    <citation type="journal article" date="2021" name="Proc. Natl. Acad. Sci. U.S.A.">
        <title>A Catalog of Tens of Thousands of Viruses from Human Metagenomes Reveals Hidden Associations with Chronic Diseases.</title>
        <authorList>
            <person name="Tisza M.J."/>
            <person name="Buck C.B."/>
        </authorList>
    </citation>
    <scope>NUCLEOTIDE SEQUENCE</scope>
    <source>
        <strain evidence="1">CtNZc11</strain>
    </source>
</reference>
<organism evidence="1">
    <name type="scientific">Siphoviridae sp. ctNZc11</name>
    <dbReference type="NCBI Taxonomy" id="2827858"/>
    <lineage>
        <taxon>Viruses</taxon>
        <taxon>Duplodnaviria</taxon>
        <taxon>Heunggongvirae</taxon>
        <taxon>Uroviricota</taxon>
        <taxon>Caudoviricetes</taxon>
    </lineage>
</organism>
<accession>A0A8S5TBX7</accession>
<dbReference type="EMBL" id="BK032797">
    <property type="protein sequence ID" value="DAF60758.1"/>
    <property type="molecule type" value="Genomic_DNA"/>
</dbReference>
<sequence length="357" mass="40091">MIATKNYLTNLALEIGYNKIADLISKCHFDVISDDHDASVTDYVLNVRPNPNEFATDFWKQVVLKMCSDSDGCLVVQLSDSSIYRATNFTEDNSVTCARNYTNVTIESGGKTMNLNRTFTSEDAVLFKYKNDRLLHLLRKVSEENEIGWTAAIKGVKSKLPKYKLTLPGVGTLIDRETGKPMTGNEYSEKVKKELTSDDLRVIIQSNGIDISAIDSKCTLTSQDIKALKDEVFTNTAIALGIPKSVFYGEVTEKSDANNEFITYAASPIIEELNDGMNHCWVGQDAYVRGDRILVNTLCIKHIDVIENAGNLDKLYSNGWCHNDILKLLNQPIIDEPWAWERRFTKNYSTDLKGGEK</sequence>
<evidence type="ECO:0000313" key="1">
    <source>
        <dbReference type="EMBL" id="DAF60758.1"/>
    </source>
</evidence>
<proteinExistence type="predicted"/>
<name>A0A8S5TBX7_9CAUD</name>
<protein>
    <submittedName>
        <fullName evidence="1">Portal protein</fullName>
    </submittedName>
</protein>